<dbReference type="Gene3D" id="2.160.20.10">
    <property type="entry name" value="Single-stranded right-handed beta-helix, Pectin lyase-like"/>
    <property type="match status" value="1"/>
</dbReference>
<dbReference type="InParanoid" id="C7QAN3"/>
<dbReference type="CAZy" id="GH28">
    <property type="family name" value="Glycoside Hydrolase Family 28"/>
</dbReference>
<name>C7QAN3_CATAD</name>
<dbReference type="GO" id="GO:0005975">
    <property type="term" value="P:carbohydrate metabolic process"/>
    <property type="evidence" value="ECO:0007669"/>
    <property type="project" value="InterPro"/>
</dbReference>
<dbReference type="InterPro" id="IPR011050">
    <property type="entry name" value="Pectin_lyase_fold/virulence"/>
</dbReference>
<dbReference type="SMART" id="SM00710">
    <property type="entry name" value="PbH1"/>
    <property type="match status" value="4"/>
</dbReference>
<accession>C7QAN3</accession>
<dbReference type="Pfam" id="PF00295">
    <property type="entry name" value="Glyco_hydro_28"/>
    <property type="match status" value="1"/>
</dbReference>
<dbReference type="STRING" id="479433.Caci_3629"/>
<dbReference type="InterPro" id="IPR006626">
    <property type="entry name" value="PbH1"/>
</dbReference>
<dbReference type="PROSITE" id="PS51318">
    <property type="entry name" value="TAT"/>
    <property type="match status" value="1"/>
</dbReference>
<dbReference type="InterPro" id="IPR051801">
    <property type="entry name" value="GH28_Enzymes"/>
</dbReference>
<keyword evidence="7" id="KW-1185">Reference proteome</keyword>
<evidence type="ECO:0000256" key="2">
    <source>
        <dbReference type="ARBA" id="ARBA00022801"/>
    </source>
</evidence>
<dbReference type="eggNOG" id="COG5434">
    <property type="taxonomic scope" value="Bacteria"/>
</dbReference>
<keyword evidence="2 4" id="KW-0378">Hydrolase</keyword>
<dbReference type="InterPro" id="IPR000743">
    <property type="entry name" value="Glyco_hydro_28"/>
</dbReference>
<comment type="similarity">
    <text evidence="1 4">Belongs to the glycosyl hydrolase 28 family.</text>
</comment>
<evidence type="ECO:0000313" key="7">
    <source>
        <dbReference type="Proteomes" id="UP000000851"/>
    </source>
</evidence>
<dbReference type="SUPFAM" id="SSF51126">
    <property type="entry name" value="Pectin lyase-like"/>
    <property type="match status" value="1"/>
</dbReference>
<dbReference type="InterPro" id="IPR006311">
    <property type="entry name" value="TAT_signal"/>
</dbReference>
<dbReference type="PANTHER" id="PTHR31339:SF9">
    <property type="entry name" value="PLASMIN AND FIBRONECTIN-BINDING PROTEIN A"/>
    <property type="match status" value="1"/>
</dbReference>
<dbReference type="EMBL" id="CP001700">
    <property type="protein sequence ID" value="ACU72532.1"/>
    <property type="molecule type" value="Genomic_DNA"/>
</dbReference>
<dbReference type="InterPro" id="IPR012334">
    <property type="entry name" value="Pectin_lyas_fold"/>
</dbReference>
<evidence type="ECO:0000256" key="5">
    <source>
        <dbReference type="SAM" id="SignalP"/>
    </source>
</evidence>
<gene>
    <name evidence="6" type="ordered locus">Caci_3629</name>
</gene>
<dbReference type="KEGG" id="cai:Caci_3629"/>
<sequence length="488" mass="50054" precursor="true">MRRITLPPIRRSAPRISVLAAAALAISGLMTGGAHAASVATGDSRSVHEPSLPSVCQQLSANLATSNEQFSSSAEASPPDTSRIQSALNACKSSGKSVELKSSGGNTAFLSAPLTVPTGVYLVIDSGTTLYASRVASQYQSSSSDKCGTISSSDNGCNPFIKVSGANAGIEGVRSSSGSQGTIDGRGGQTVYGTSTTWWQLGTTAGNEGKKQNDPRLIIFQGADNATLYNINLVNSAFFHVTYKSGNGFTAWGVRIKTPATARNTDGIDPDAATNITVANSYIQDGDDGIAIKGGSGAASNITIENNHFYGTHGISIGSETNDGVTNVLVQNNTVQGSDSSGNVSTLNSGLRIKSYPGKGGTVSTVTYTNTCETGVSHLIELNPRYSSSSGSGTPEFTNILVNGLKSVSSVSGAQSIIEGYDSSHITGLTLQYVSLDKTAYTAAYANVGVYNSNLNPSSGSGVHLTQLSSPVTSGSVPSCSFPGYPSL</sequence>
<keyword evidence="5" id="KW-0732">Signal</keyword>
<feature type="chain" id="PRO_5002980762" evidence="5">
    <location>
        <begin position="37"/>
        <end position="488"/>
    </location>
</feature>
<protein>
    <submittedName>
        <fullName evidence="6">Glycoside hydrolase family 28</fullName>
    </submittedName>
</protein>
<evidence type="ECO:0000256" key="3">
    <source>
        <dbReference type="ARBA" id="ARBA00023295"/>
    </source>
</evidence>
<dbReference type="Proteomes" id="UP000000851">
    <property type="component" value="Chromosome"/>
</dbReference>
<evidence type="ECO:0000256" key="4">
    <source>
        <dbReference type="RuleBase" id="RU361169"/>
    </source>
</evidence>
<proteinExistence type="inferred from homology"/>
<dbReference type="HOGENOM" id="CLU_016031_0_1_11"/>
<reference evidence="6 7" key="1">
    <citation type="journal article" date="2009" name="Stand. Genomic Sci.">
        <title>Complete genome sequence of Catenulispora acidiphila type strain (ID 139908).</title>
        <authorList>
            <person name="Copeland A."/>
            <person name="Lapidus A."/>
            <person name="Glavina Del Rio T."/>
            <person name="Nolan M."/>
            <person name="Lucas S."/>
            <person name="Chen F."/>
            <person name="Tice H."/>
            <person name="Cheng J.F."/>
            <person name="Bruce D."/>
            <person name="Goodwin L."/>
            <person name="Pitluck S."/>
            <person name="Mikhailova N."/>
            <person name="Pati A."/>
            <person name="Ivanova N."/>
            <person name="Mavromatis K."/>
            <person name="Chen A."/>
            <person name="Palaniappan K."/>
            <person name="Chain P."/>
            <person name="Land M."/>
            <person name="Hauser L."/>
            <person name="Chang Y.J."/>
            <person name="Jeffries C.D."/>
            <person name="Chertkov O."/>
            <person name="Brettin T."/>
            <person name="Detter J.C."/>
            <person name="Han C."/>
            <person name="Ali Z."/>
            <person name="Tindall B.J."/>
            <person name="Goker M."/>
            <person name="Bristow J."/>
            <person name="Eisen J.A."/>
            <person name="Markowitz V."/>
            <person name="Hugenholtz P."/>
            <person name="Kyrpides N.C."/>
            <person name="Klenk H.P."/>
        </authorList>
    </citation>
    <scope>NUCLEOTIDE SEQUENCE [LARGE SCALE GENOMIC DNA]</scope>
    <source>
        <strain evidence="7">DSM 44928 / JCM 14897 / NBRC 102108 / NRRL B-24433 / ID139908</strain>
    </source>
</reference>
<feature type="signal peptide" evidence="5">
    <location>
        <begin position="1"/>
        <end position="36"/>
    </location>
</feature>
<organism evidence="6 7">
    <name type="scientific">Catenulispora acidiphila (strain DSM 44928 / JCM 14897 / NBRC 102108 / NRRL B-24433 / ID139908)</name>
    <dbReference type="NCBI Taxonomy" id="479433"/>
    <lineage>
        <taxon>Bacteria</taxon>
        <taxon>Bacillati</taxon>
        <taxon>Actinomycetota</taxon>
        <taxon>Actinomycetes</taxon>
        <taxon>Catenulisporales</taxon>
        <taxon>Catenulisporaceae</taxon>
        <taxon>Catenulispora</taxon>
    </lineage>
</organism>
<dbReference type="GO" id="GO:0004650">
    <property type="term" value="F:polygalacturonase activity"/>
    <property type="evidence" value="ECO:0007669"/>
    <property type="project" value="InterPro"/>
</dbReference>
<keyword evidence="3 4" id="KW-0326">Glycosidase</keyword>
<dbReference type="RefSeq" id="WP_015792261.1">
    <property type="nucleotide sequence ID" value="NC_013131.1"/>
</dbReference>
<dbReference type="AlphaFoldDB" id="C7QAN3"/>
<dbReference type="OrthoDB" id="112037at2"/>
<evidence type="ECO:0000256" key="1">
    <source>
        <dbReference type="ARBA" id="ARBA00008834"/>
    </source>
</evidence>
<dbReference type="PANTHER" id="PTHR31339">
    <property type="entry name" value="PECTIN LYASE-RELATED"/>
    <property type="match status" value="1"/>
</dbReference>
<evidence type="ECO:0000313" key="6">
    <source>
        <dbReference type="EMBL" id="ACU72532.1"/>
    </source>
</evidence>